<comment type="caution">
    <text evidence="3">The sequence shown here is derived from an EMBL/GenBank/DDBJ whole genome shotgun (WGS) entry which is preliminary data.</text>
</comment>
<keyword evidence="2" id="KW-0732">Signal</keyword>
<name>A0A9W7HU42_HIBTR</name>
<evidence type="ECO:0000256" key="2">
    <source>
        <dbReference type="SAM" id="SignalP"/>
    </source>
</evidence>
<dbReference type="EMBL" id="BSYR01000019">
    <property type="protein sequence ID" value="GMI81985.1"/>
    <property type="molecule type" value="Genomic_DNA"/>
</dbReference>
<gene>
    <name evidence="3" type="ORF">HRI_001867800</name>
</gene>
<feature type="compositionally biased region" description="Low complexity" evidence="1">
    <location>
        <begin position="144"/>
        <end position="156"/>
    </location>
</feature>
<reference evidence="3" key="1">
    <citation type="submission" date="2023-05" db="EMBL/GenBank/DDBJ databases">
        <title>Genome and transcriptome analyses reveal genes involved in the formation of fine ridges on petal epidermal cells in Hibiscus trionum.</title>
        <authorList>
            <person name="Koshimizu S."/>
            <person name="Masuda S."/>
            <person name="Ishii T."/>
            <person name="Shirasu K."/>
            <person name="Hoshino A."/>
            <person name="Arita M."/>
        </authorList>
    </citation>
    <scope>NUCLEOTIDE SEQUENCE</scope>
    <source>
        <strain evidence="3">Hamamatsu line</strain>
    </source>
</reference>
<accession>A0A9W7HU42</accession>
<evidence type="ECO:0000256" key="1">
    <source>
        <dbReference type="SAM" id="MobiDB-lite"/>
    </source>
</evidence>
<dbReference type="AlphaFoldDB" id="A0A9W7HU42"/>
<evidence type="ECO:0000313" key="3">
    <source>
        <dbReference type="EMBL" id="GMI81985.1"/>
    </source>
</evidence>
<feature type="signal peptide" evidence="2">
    <location>
        <begin position="1"/>
        <end position="21"/>
    </location>
</feature>
<dbReference type="Proteomes" id="UP001165190">
    <property type="component" value="Unassembled WGS sequence"/>
</dbReference>
<keyword evidence="4" id="KW-1185">Reference proteome</keyword>
<feature type="compositionally biased region" description="Low complexity" evidence="1">
    <location>
        <begin position="94"/>
        <end position="105"/>
    </location>
</feature>
<proteinExistence type="predicted"/>
<sequence length="164" mass="17453">MSSLSTFFFLLSLLLLSGTQAEARVFPGMSFDNELTVVNIGGGRISNSPPPSLTTSSSPSSIFEIMSGIIRWIMSSSGAPAPTEQQQVPADQINCENNEPANPCNSTSSDLFSPAPPVQKSVLPPPKMHETPYIPGPPHETLHPSPIMPSIISIPSESDHLQVS</sequence>
<feature type="chain" id="PRO_5040759882" evidence="2">
    <location>
        <begin position="22"/>
        <end position="164"/>
    </location>
</feature>
<evidence type="ECO:0000313" key="4">
    <source>
        <dbReference type="Proteomes" id="UP001165190"/>
    </source>
</evidence>
<protein>
    <submittedName>
        <fullName evidence="3">Uncharacterized protein</fullName>
    </submittedName>
</protein>
<feature type="region of interest" description="Disordered" evidence="1">
    <location>
        <begin position="76"/>
        <end position="164"/>
    </location>
</feature>
<feature type="compositionally biased region" description="Polar residues" evidence="1">
    <location>
        <begin position="76"/>
        <end position="89"/>
    </location>
</feature>
<organism evidence="3 4">
    <name type="scientific">Hibiscus trionum</name>
    <name type="common">Flower of an hour</name>
    <dbReference type="NCBI Taxonomy" id="183268"/>
    <lineage>
        <taxon>Eukaryota</taxon>
        <taxon>Viridiplantae</taxon>
        <taxon>Streptophyta</taxon>
        <taxon>Embryophyta</taxon>
        <taxon>Tracheophyta</taxon>
        <taxon>Spermatophyta</taxon>
        <taxon>Magnoliopsida</taxon>
        <taxon>eudicotyledons</taxon>
        <taxon>Gunneridae</taxon>
        <taxon>Pentapetalae</taxon>
        <taxon>rosids</taxon>
        <taxon>malvids</taxon>
        <taxon>Malvales</taxon>
        <taxon>Malvaceae</taxon>
        <taxon>Malvoideae</taxon>
        <taxon>Hibiscus</taxon>
    </lineage>
</organism>